<evidence type="ECO:0000256" key="1">
    <source>
        <dbReference type="ARBA" id="ARBA00023125"/>
    </source>
</evidence>
<sequence length="188" mass="20562">MKADTDIDARIGARIRTERESRGWSLTELSQRASVSRAMIHKVERGESSPTANLLGRLSGAFGLSISSLIARAEVEQGRLLRKQDQPTWTDPETGYLRRHVSPQSDLPLDLVHITLPAGKAVPMPASAYSFQRQLIWVLQGELIFTEGSVRHAMHAGDCLELGPPVACQFANESAADCIYAIALLKTA</sequence>
<organism evidence="3 4">
    <name type="scientific">Pseudomonas vanderleydeniana</name>
    <dbReference type="NCBI Taxonomy" id="2745495"/>
    <lineage>
        <taxon>Bacteria</taxon>
        <taxon>Pseudomonadati</taxon>
        <taxon>Pseudomonadota</taxon>
        <taxon>Gammaproteobacteria</taxon>
        <taxon>Pseudomonadales</taxon>
        <taxon>Pseudomonadaceae</taxon>
        <taxon>Pseudomonas</taxon>
    </lineage>
</organism>
<dbReference type="Pfam" id="PF01381">
    <property type="entry name" value="HTH_3"/>
    <property type="match status" value="1"/>
</dbReference>
<dbReference type="GO" id="GO:0003677">
    <property type="term" value="F:DNA binding"/>
    <property type="evidence" value="ECO:0007669"/>
    <property type="project" value="UniProtKB-KW"/>
</dbReference>
<reference evidence="3 4" key="2">
    <citation type="journal article" date="2021" name="Microorganisms">
        <title>The Ever-Expanding Pseudomonas Genus: Description of 43 New Species and Partition of the Pseudomonas putida Group.</title>
        <authorList>
            <person name="Girard L."/>
            <person name="Lood C."/>
            <person name="Hofte M."/>
            <person name="Vandamme P."/>
            <person name="Rokni-Zadeh H."/>
            <person name="van Noort V."/>
            <person name="Lavigne R."/>
            <person name="De Mot R."/>
        </authorList>
    </citation>
    <scope>NUCLEOTIDE SEQUENCE [LARGE SCALE GENOMIC DNA]</scope>
    <source>
        <strain evidence="3 4">RW8P3</strain>
    </source>
</reference>
<keyword evidence="1" id="KW-0238">DNA-binding</keyword>
<dbReference type="Proteomes" id="UP000634530">
    <property type="component" value="Chromosome"/>
</dbReference>
<dbReference type="CDD" id="cd02209">
    <property type="entry name" value="cupin_XRE_C"/>
    <property type="match status" value="1"/>
</dbReference>
<evidence type="ECO:0000313" key="3">
    <source>
        <dbReference type="EMBL" id="QXI30760.1"/>
    </source>
</evidence>
<evidence type="ECO:0000313" key="4">
    <source>
        <dbReference type="Proteomes" id="UP000634530"/>
    </source>
</evidence>
<dbReference type="GO" id="GO:0003700">
    <property type="term" value="F:DNA-binding transcription factor activity"/>
    <property type="evidence" value="ECO:0007669"/>
    <property type="project" value="TreeGrafter"/>
</dbReference>
<dbReference type="SUPFAM" id="SSF51182">
    <property type="entry name" value="RmlC-like cupins"/>
    <property type="match status" value="1"/>
</dbReference>
<feature type="domain" description="HTH cro/C1-type" evidence="2">
    <location>
        <begin position="15"/>
        <end position="69"/>
    </location>
</feature>
<dbReference type="InterPro" id="IPR001387">
    <property type="entry name" value="Cro/C1-type_HTH"/>
</dbReference>
<dbReference type="InterPro" id="IPR011051">
    <property type="entry name" value="RmlC_Cupin_sf"/>
</dbReference>
<accession>A0A9E6PR81</accession>
<dbReference type="EMBL" id="CP077093">
    <property type="protein sequence ID" value="QXI30760.1"/>
    <property type="molecule type" value="Genomic_DNA"/>
</dbReference>
<dbReference type="AlphaFoldDB" id="A0A9E6PR81"/>
<dbReference type="Gene3D" id="1.10.260.40">
    <property type="entry name" value="lambda repressor-like DNA-binding domains"/>
    <property type="match status" value="1"/>
</dbReference>
<gene>
    <name evidence="3" type="ORF">HU752_012785</name>
</gene>
<dbReference type="PANTHER" id="PTHR46797:SF10">
    <property type="entry name" value="BLR1115 PROTEIN"/>
    <property type="match status" value="1"/>
</dbReference>
<dbReference type="CDD" id="cd00093">
    <property type="entry name" value="HTH_XRE"/>
    <property type="match status" value="1"/>
</dbReference>
<dbReference type="InterPro" id="IPR010982">
    <property type="entry name" value="Lambda_DNA-bd_dom_sf"/>
</dbReference>
<dbReference type="RefSeq" id="WP_186679788.1">
    <property type="nucleotide sequence ID" value="NZ_CP077093.1"/>
</dbReference>
<protein>
    <submittedName>
        <fullName evidence="3">XRE family transcriptional regulator</fullName>
    </submittedName>
</protein>
<dbReference type="KEGG" id="pvw:HU752_012785"/>
<dbReference type="GO" id="GO:0005829">
    <property type="term" value="C:cytosol"/>
    <property type="evidence" value="ECO:0007669"/>
    <property type="project" value="TreeGrafter"/>
</dbReference>
<name>A0A9E6PR81_9PSED</name>
<proteinExistence type="predicted"/>
<reference evidence="3 4" key="1">
    <citation type="journal article" date="2020" name="Microorganisms">
        <title>Reliable Identification of Environmental Pseudomonas Isolates Using the rpoD Gene.</title>
        <authorList>
            <consortium name="The Broad Institute Genome Sequencing Platform"/>
            <person name="Girard L."/>
            <person name="Lood C."/>
            <person name="Rokni-Zadeh H."/>
            <person name="van Noort V."/>
            <person name="Lavigne R."/>
            <person name="De Mot R."/>
        </authorList>
    </citation>
    <scope>NUCLEOTIDE SEQUENCE [LARGE SCALE GENOMIC DNA]</scope>
    <source>
        <strain evidence="3 4">RW8P3</strain>
    </source>
</reference>
<dbReference type="InterPro" id="IPR050807">
    <property type="entry name" value="TransReg_Diox_bact_type"/>
</dbReference>
<dbReference type="PANTHER" id="PTHR46797">
    <property type="entry name" value="HTH-TYPE TRANSCRIPTIONAL REGULATOR"/>
    <property type="match status" value="1"/>
</dbReference>
<keyword evidence="4" id="KW-1185">Reference proteome</keyword>
<dbReference type="InterPro" id="IPR014710">
    <property type="entry name" value="RmlC-like_jellyroll"/>
</dbReference>
<dbReference type="SMART" id="SM00530">
    <property type="entry name" value="HTH_XRE"/>
    <property type="match status" value="1"/>
</dbReference>
<dbReference type="SUPFAM" id="SSF47413">
    <property type="entry name" value="lambda repressor-like DNA-binding domains"/>
    <property type="match status" value="1"/>
</dbReference>
<evidence type="ECO:0000259" key="2">
    <source>
        <dbReference type="PROSITE" id="PS50943"/>
    </source>
</evidence>
<dbReference type="PROSITE" id="PS50943">
    <property type="entry name" value="HTH_CROC1"/>
    <property type="match status" value="1"/>
</dbReference>
<dbReference type="Gene3D" id="2.60.120.10">
    <property type="entry name" value="Jelly Rolls"/>
    <property type="match status" value="1"/>
</dbReference>